<sequence length="86" mass="10042">MIRPAITYGCQIWFDRITVKSKSKLASLQHNILIKATKSYRTVSKNIISVVCNICHLDDYCEILSSTYFIPDKLVKKLERINREKH</sequence>
<reference evidence="1 2" key="1">
    <citation type="journal article" date="2018" name="J. Allergy Clin. Immunol.">
        <title>High-quality assembly of Dermatophagoides pteronyssinus genome and transcriptome reveals a wide range of novel allergens.</title>
        <authorList>
            <person name="Liu X.Y."/>
            <person name="Yang K.Y."/>
            <person name="Wang M.Q."/>
            <person name="Kwok J.S."/>
            <person name="Zeng X."/>
            <person name="Yang Z."/>
            <person name="Xiao X.J."/>
            <person name="Lau C.P."/>
            <person name="Li Y."/>
            <person name="Huang Z.M."/>
            <person name="Ba J.G."/>
            <person name="Yim A.K."/>
            <person name="Ouyang C.Y."/>
            <person name="Ngai S.M."/>
            <person name="Chan T.F."/>
            <person name="Leung E.L."/>
            <person name="Liu L."/>
            <person name="Liu Z.G."/>
            <person name="Tsui S.K."/>
        </authorList>
    </citation>
    <scope>NUCLEOTIDE SEQUENCE [LARGE SCALE GENOMIC DNA]</scope>
    <source>
        <strain evidence="1">Derp</strain>
    </source>
</reference>
<dbReference type="EMBL" id="NJHN03000031">
    <property type="protein sequence ID" value="KAH9423760.1"/>
    <property type="molecule type" value="Genomic_DNA"/>
</dbReference>
<organism evidence="1 2">
    <name type="scientific">Dermatophagoides pteronyssinus</name>
    <name type="common">European house dust mite</name>
    <dbReference type="NCBI Taxonomy" id="6956"/>
    <lineage>
        <taxon>Eukaryota</taxon>
        <taxon>Metazoa</taxon>
        <taxon>Ecdysozoa</taxon>
        <taxon>Arthropoda</taxon>
        <taxon>Chelicerata</taxon>
        <taxon>Arachnida</taxon>
        <taxon>Acari</taxon>
        <taxon>Acariformes</taxon>
        <taxon>Sarcoptiformes</taxon>
        <taxon>Astigmata</taxon>
        <taxon>Psoroptidia</taxon>
        <taxon>Analgoidea</taxon>
        <taxon>Pyroglyphidae</taxon>
        <taxon>Dermatophagoidinae</taxon>
        <taxon>Dermatophagoides</taxon>
    </lineage>
</organism>
<keyword evidence="2" id="KW-1185">Reference proteome</keyword>
<evidence type="ECO:0000313" key="1">
    <source>
        <dbReference type="EMBL" id="KAH9423760.1"/>
    </source>
</evidence>
<evidence type="ECO:0000313" key="2">
    <source>
        <dbReference type="Proteomes" id="UP000887458"/>
    </source>
</evidence>
<dbReference type="Proteomes" id="UP000887458">
    <property type="component" value="Unassembled WGS sequence"/>
</dbReference>
<gene>
    <name evidence="1" type="ORF">DERP_005341</name>
</gene>
<proteinExistence type="predicted"/>
<protein>
    <submittedName>
        <fullName evidence="1">Uncharacterized protein</fullName>
    </submittedName>
</protein>
<comment type="caution">
    <text evidence="1">The sequence shown here is derived from an EMBL/GenBank/DDBJ whole genome shotgun (WGS) entry which is preliminary data.</text>
</comment>
<reference evidence="1 2" key="2">
    <citation type="journal article" date="2022" name="Mol. Biol. Evol.">
        <title>Comparative Genomics Reveals Insights into the Divergent Evolution of Astigmatic Mites and Household Pest Adaptations.</title>
        <authorList>
            <person name="Xiong Q."/>
            <person name="Wan A.T."/>
            <person name="Liu X."/>
            <person name="Fung C.S."/>
            <person name="Xiao X."/>
            <person name="Malainual N."/>
            <person name="Hou J."/>
            <person name="Wang L."/>
            <person name="Wang M."/>
            <person name="Yang K.Y."/>
            <person name="Cui Y."/>
            <person name="Leung E.L."/>
            <person name="Nong W."/>
            <person name="Shin S.K."/>
            <person name="Au S.W."/>
            <person name="Jeong K.Y."/>
            <person name="Chew F.T."/>
            <person name="Hui J.H."/>
            <person name="Leung T.F."/>
            <person name="Tungtrongchitr A."/>
            <person name="Zhong N."/>
            <person name="Liu Z."/>
            <person name="Tsui S.K."/>
        </authorList>
    </citation>
    <scope>NUCLEOTIDE SEQUENCE [LARGE SCALE GENOMIC DNA]</scope>
    <source>
        <strain evidence="1">Derp</strain>
    </source>
</reference>
<accession>A0ABQ8JN40</accession>
<name>A0ABQ8JN40_DERPT</name>